<keyword evidence="2" id="KW-1185">Reference proteome</keyword>
<evidence type="ECO:0000313" key="2">
    <source>
        <dbReference type="Proteomes" id="UP000530514"/>
    </source>
</evidence>
<name>A0A7W1XA83_9BACL</name>
<accession>A0A7W1XA83</accession>
<evidence type="ECO:0000313" key="1">
    <source>
        <dbReference type="EMBL" id="MBA4542876.1"/>
    </source>
</evidence>
<proteinExistence type="predicted"/>
<comment type="caution">
    <text evidence="1">The sequence shown here is derived from an EMBL/GenBank/DDBJ whole genome shotgun (WGS) entry which is preliminary data.</text>
</comment>
<gene>
    <name evidence="1" type="ORF">H1164_08175</name>
</gene>
<protein>
    <submittedName>
        <fullName evidence="1">Uncharacterized protein</fullName>
    </submittedName>
</protein>
<dbReference type="AlphaFoldDB" id="A0A7W1XA83"/>
<sequence>MNLKDKLKDGFFHLLAKMVDTVPKDGELHFVSEDDFNSIEYELYGGHATYIDLTKFEDKTKDKAELYDLSSRSAPKCSFLNCKKKKEPPRIFFHGRLYHLDCFLNEELIKAELSDDIKRLKVPVGIVVLKNEKRIPILWDFRIDTIEEYEQAKEEGRTALFFDPTGSPFYLEPENVLMLKRPVDASTHIWSLPPKELYDKIRGAADL</sequence>
<dbReference type="EMBL" id="JACEIP010000010">
    <property type="protein sequence ID" value="MBA4542876.1"/>
    <property type="molecule type" value="Genomic_DNA"/>
</dbReference>
<dbReference type="OrthoDB" id="9933091at2"/>
<dbReference type="RefSeq" id="WP_033101860.1">
    <property type="nucleotide sequence ID" value="NZ_JACEIP010000010.1"/>
</dbReference>
<dbReference type="Proteomes" id="UP000530514">
    <property type="component" value="Unassembled WGS sequence"/>
</dbReference>
<reference evidence="1 2" key="1">
    <citation type="submission" date="2020-07" db="EMBL/GenBank/DDBJ databases">
        <authorList>
            <person name="Feng H."/>
        </authorList>
    </citation>
    <scope>NUCLEOTIDE SEQUENCE [LARGE SCALE GENOMIC DNA]</scope>
    <source>
        <strain evidence="2">s-11</strain>
    </source>
</reference>
<organism evidence="1 2">
    <name type="scientific">Thermoactinomyces daqus</name>
    <dbReference type="NCBI Taxonomy" id="1329516"/>
    <lineage>
        <taxon>Bacteria</taxon>
        <taxon>Bacillati</taxon>
        <taxon>Bacillota</taxon>
        <taxon>Bacilli</taxon>
        <taxon>Bacillales</taxon>
        <taxon>Thermoactinomycetaceae</taxon>
        <taxon>Thermoactinomyces</taxon>
    </lineage>
</organism>